<dbReference type="AlphaFoldDB" id="A0A9P8VHJ6"/>
<gene>
    <name evidence="3" type="ORF">F5X68DRAFT_188519</name>
</gene>
<sequence length="252" mass="28220">MASYSTLVTVAAEVAKETVIETIMASATISGLPTASACVDDYGNATDCPPLEDSEVAIVVGFFVVLVIPLVFVGVALYSNIKEAKYQREQVRNRVRNEIELAEMRRYWFPWEDALDEDELPKKSADEKDSDDDQVIYGYKYHCGNWACRNHEYQENRVRIRHGHHSHHGQEAEPDSDMESEQELSTIEADIAVDEAKANNDTMCCGRDKAIIESIMTEEVREEIRQGKEQSQEKGITTGADAAGDEGVVKRL</sequence>
<reference evidence="3" key="1">
    <citation type="journal article" date="2021" name="Nat. Commun.">
        <title>Genetic determinants of endophytism in the Arabidopsis root mycobiome.</title>
        <authorList>
            <person name="Mesny F."/>
            <person name="Miyauchi S."/>
            <person name="Thiergart T."/>
            <person name="Pickel B."/>
            <person name="Atanasova L."/>
            <person name="Karlsson M."/>
            <person name="Huettel B."/>
            <person name="Barry K.W."/>
            <person name="Haridas S."/>
            <person name="Chen C."/>
            <person name="Bauer D."/>
            <person name="Andreopoulos W."/>
            <person name="Pangilinan J."/>
            <person name="LaButti K."/>
            <person name="Riley R."/>
            <person name="Lipzen A."/>
            <person name="Clum A."/>
            <person name="Drula E."/>
            <person name="Henrissat B."/>
            <person name="Kohler A."/>
            <person name="Grigoriev I.V."/>
            <person name="Martin F.M."/>
            <person name="Hacquard S."/>
        </authorList>
    </citation>
    <scope>NUCLEOTIDE SEQUENCE</scope>
    <source>
        <strain evidence="3">MPI-SDFR-AT-0117</strain>
    </source>
</reference>
<keyword evidence="2" id="KW-0812">Transmembrane</keyword>
<feature type="compositionally biased region" description="Basic and acidic residues" evidence="1">
    <location>
        <begin position="221"/>
        <end position="232"/>
    </location>
</feature>
<comment type="caution">
    <text evidence="3">The sequence shown here is derived from an EMBL/GenBank/DDBJ whole genome shotgun (WGS) entry which is preliminary data.</text>
</comment>
<protein>
    <submittedName>
        <fullName evidence="3">Uncharacterized protein</fullName>
    </submittedName>
</protein>
<organism evidence="3 4">
    <name type="scientific">Plectosphaerella plurivora</name>
    <dbReference type="NCBI Taxonomy" id="936078"/>
    <lineage>
        <taxon>Eukaryota</taxon>
        <taxon>Fungi</taxon>
        <taxon>Dikarya</taxon>
        <taxon>Ascomycota</taxon>
        <taxon>Pezizomycotina</taxon>
        <taxon>Sordariomycetes</taxon>
        <taxon>Hypocreomycetidae</taxon>
        <taxon>Glomerellales</taxon>
        <taxon>Plectosphaerellaceae</taxon>
        <taxon>Plectosphaerella</taxon>
    </lineage>
</organism>
<evidence type="ECO:0000313" key="4">
    <source>
        <dbReference type="Proteomes" id="UP000770015"/>
    </source>
</evidence>
<evidence type="ECO:0000313" key="3">
    <source>
        <dbReference type="EMBL" id="KAH6691419.1"/>
    </source>
</evidence>
<feature type="region of interest" description="Disordered" evidence="1">
    <location>
        <begin position="162"/>
        <end position="184"/>
    </location>
</feature>
<proteinExistence type="predicted"/>
<feature type="transmembrane region" description="Helical" evidence="2">
    <location>
        <begin position="56"/>
        <end position="78"/>
    </location>
</feature>
<evidence type="ECO:0000256" key="2">
    <source>
        <dbReference type="SAM" id="Phobius"/>
    </source>
</evidence>
<feature type="region of interest" description="Disordered" evidence="1">
    <location>
        <begin position="221"/>
        <end position="252"/>
    </location>
</feature>
<keyword evidence="4" id="KW-1185">Reference proteome</keyword>
<accession>A0A9P8VHJ6</accession>
<feature type="compositionally biased region" description="Acidic residues" evidence="1">
    <location>
        <begin position="172"/>
        <end position="182"/>
    </location>
</feature>
<keyword evidence="2" id="KW-1133">Transmembrane helix</keyword>
<evidence type="ECO:0000256" key="1">
    <source>
        <dbReference type="SAM" id="MobiDB-lite"/>
    </source>
</evidence>
<name>A0A9P8VHJ6_9PEZI</name>
<keyword evidence="2" id="KW-0472">Membrane</keyword>
<dbReference type="EMBL" id="JAGSXJ010000005">
    <property type="protein sequence ID" value="KAH6691419.1"/>
    <property type="molecule type" value="Genomic_DNA"/>
</dbReference>
<dbReference type="OrthoDB" id="4850745at2759"/>
<dbReference type="Proteomes" id="UP000770015">
    <property type="component" value="Unassembled WGS sequence"/>
</dbReference>